<dbReference type="Proteomes" id="UP000602745">
    <property type="component" value="Unassembled WGS sequence"/>
</dbReference>
<reference evidence="2" key="1">
    <citation type="journal article" date="2014" name="Int. J. Syst. Evol. Microbiol.">
        <title>Complete genome sequence of Corynebacterium casei LMG S-19264T (=DSM 44701T), isolated from a smear-ripened cheese.</title>
        <authorList>
            <consortium name="US DOE Joint Genome Institute (JGI-PGF)"/>
            <person name="Walter F."/>
            <person name="Albersmeier A."/>
            <person name="Kalinowski J."/>
            <person name="Ruckert C."/>
        </authorList>
    </citation>
    <scope>NUCLEOTIDE SEQUENCE</scope>
    <source>
        <strain evidence="2">CCM 7684</strain>
    </source>
</reference>
<evidence type="ECO:0000313" key="2">
    <source>
        <dbReference type="EMBL" id="GGE52274.1"/>
    </source>
</evidence>
<dbReference type="PROSITE" id="PS51186">
    <property type="entry name" value="GNAT"/>
    <property type="match status" value="1"/>
</dbReference>
<organism evidence="2 3">
    <name type="scientific">Agaricicola taiwanensis</name>
    <dbReference type="NCBI Taxonomy" id="591372"/>
    <lineage>
        <taxon>Bacteria</taxon>
        <taxon>Pseudomonadati</taxon>
        <taxon>Pseudomonadota</taxon>
        <taxon>Alphaproteobacteria</taxon>
        <taxon>Rhodobacterales</taxon>
        <taxon>Paracoccaceae</taxon>
        <taxon>Agaricicola</taxon>
    </lineage>
</organism>
<dbReference type="PANTHER" id="PTHR30595:SF6">
    <property type="entry name" value="SCHLAFEN ALBA-2 DOMAIN-CONTAINING PROTEIN"/>
    <property type="match status" value="1"/>
</dbReference>
<dbReference type="InterPro" id="IPR000182">
    <property type="entry name" value="GNAT_dom"/>
</dbReference>
<dbReference type="Gene3D" id="3.30.950.30">
    <property type="entry name" value="Schlafen, AAA domain"/>
    <property type="match status" value="1"/>
</dbReference>
<accession>A0A8J2YM32</accession>
<dbReference type="PANTHER" id="PTHR30595">
    <property type="entry name" value="GLPR-RELATED TRANSCRIPTIONAL REPRESSOR"/>
    <property type="match status" value="1"/>
</dbReference>
<dbReference type="InterPro" id="IPR016181">
    <property type="entry name" value="Acyl_CoA_acyltransferase"/>
</dbReference>
<comment type="caution">
    <text evidence="2">The sequence shown here is derived from an EMBL/GenBank/DDBJ whole genome shotgun (WGS) entry which is preliminary data.</text>
</comment>
<reference evidence="2" key="2">
    <citation type="submission" date="2020-09" db="EMBL/GenBank/DDBJ databases">
        <authorList>
            <person name="Sun Q."/>
            <person name="Sedlacek I."/>
        </authorList>
    </citation>
    <scope>NUCLEOTIDE SEQUENCE</scope>
    <source>
        <strain evidence="2">CCM 7684</strain>
    </source>
</reference>
<dbReference type="EMBL" id="BMCP01000005">
    <property type="protein sequence ID" value="GGE52274.1"/>
    <property type="molecule type" value="Genomic_DNA"/>
</dbReference>
<dbReference type="Gene3D" id="3.40.630.30">
    <property type="match status" value="1"/>
</dbReference>
<dbReference type="SUPFAM" id="SSF55729">
    <property type="entry name" value="Acyl-CoA N-acyltransferases (Nat)"/>
    <property type="match status" value="1"/>
</dbReference>
<protein>
    <recommendedName>
        <fullName evidence="1">N-acetyltransferase domain-containing protein</fullName>
    </recommendedName>
</protein>
<evidence type="ECO:0000259" key="1">
    <source>
        <dbReference type="PROSITE" id="PS51186"/>
    </source>
</evidence>
<feature type="domain" description="N-acetyltransferase" evidence="1">
    <location>
        <begin position="306"/>
        <end position="463"/>
    </location>
</feature>
<dbReference type="AlphaFoldDB" id="A0A8J2YM32"/>
<name>A0A8J2YM32_9RHOB</name>
<dbReference type="RefSeq" id="WP_188410793.1">
    <property type="nucleotide sequence ID" value="NZ_BMCP01000005.1"/>
</dbReference>
<dbReference type="Pfam" id="PF00583">
    <property type="entry name" value="Acetyltransf_1"/>
    <property type="match status" value="1"/>
</dbReference>
<dbReference type="Pfam" id="PF04326">
    <property type="entry name" value="SLFN_AlbA_2"/>
    <property type="match status" value="1"/>
</dbReference>
<gene>
    <name evidence="2" type="ORF">GCM10007276_31600</name>
</gene>
<dbReference type="InterPro" id="IPR007421">
    <property type="entry name" value="Schlafen_AlbA_2_dom"/>
</dbReference>
<evidence type="ECO:0000313" key="3">
    <source>
        <dbReference type="Proteomes" id="UP000602745"/>
    </source>
</evidence>
<proteinExistence type="predicted"/>
<dbReference type="InterPro" id="IPR038461">
    <property type="entry name" value="Schlafen_AlbA_2_dom_sf"/>
</dbReference>
<keyword evidence="3" id="KW-1185">Reference proteome</keyword>
<dbReference type="GO" id="GO:0016747">
    <property type="term" value="F:acyltransferase activity, transferring groups other than amino-acyl groups"/>
    <property type="evidence" value="ECO:0007669"/>
    <property type="project" value="InterPro"/>
</dbReference>
<sequence length="478" mass="53211">MGLKKKIKTISQITRTFLAEGENERADFKRLPDGISADDLVAFANSDGGGNILAGIDEQTVDSAQIGVIRGCDVSDATILQVLNKAVGCIPPVSIDIFIENLSDKPILRIEVPSSPTKPHCTSKGVYCRRDGARNRPLHPGELLKLFLETEASSFAARFEVAAERITEELGTLEASLDRSIQNMSDQLGWADYQLGDTESTLDTIRAMVARLSNETSDVNARLRTIFRQDKREDPIRERERLKYVNSIIKQIRDDEDLLKHVMRGKDLTTKSDSSPADITDEDAKQLLQIAADYVRDHEDRKKYAILVKSAKKCTDVELDQFAAKVVAAGGEIADDLRARVARSYRLGFITYDDVVVGTAAIKKPTANCRAEVFCNAKSDLTPADYSYELSWIFLDEPHRKKGQMTRLLKELFSAVKDAAMFATTRTSNDVMRDVLIQFGFVSNGEDYSPQQQAGETLKLFVRGPQENKSTMSDEARL</sequence>